<dbReference type="GO" id="GO:0005634">
    <property type="term" value="C:nucleus"/>
    <property type="evidence" value="ECO:0007669"/>
    <property type="project" value="TreeGrafter"/>
</dbReference>
<feature type="region of interest" description="Disordered" evidence="1">
    <location>
        <begin position="286"/>
        <end position="308"/>
    </location>
</feature>
<dbReference type="OrthoDB" id="9899341at2759"/>
<dbReference type="PANTHER" id="PTHR34761">
    <property type="entry name" value="NUCLEOLUS AND NEURAL PROGENITOR PROTEIN"/>
    <property type="match status" value="1"/>
</dbReference>
<reference evidence="4" key="2">
    <citation type="submission" date="2025-09" db="UniProtKB">
        <authorList>
            <consortium name="Ensembl"/>
        </authorList>
    </citation>
    <scope>IDENTIFICATION</scope>
</reference>
<organism evidence="4 5">
    <name type="scientific">Hippocampus comes</name>
    <name type="common">Tiger tail seahorse</name>
    <dbReference type="NCBI Taxonomy" id="109280"/>
    <lineage>
        <taxon>Eukaryota</taxon>
        <taxon>Metazoa</taxon>
        <taxon>Chordata</taxon>
        <taxon>Craniata</taxon>
        <taxon>Vertebrata</taxon>
        <taxon>Euteleostomi</taxon>
        <taxon>Actinopterygii</taxon>
        <taxon>Neopterygii</taxon>
        <taxon>Teleostei</taxon>
        <taxon>Neoteleostei</taxon>
        <taxon>Acanthomorphata</taxon>
        <taxon>Syngnathiaria</taxon>
        <taxon>Syngnathiformes</taxon>
        <taxon>Syngnathoidei</taxon>
        <taxon>Syngnathidae</taxon>
        <taxon>Hippocampus</taxon>
    </lineage>
</organism>
<evidence type="ECO:0000256" key="2">
    <source>
        <dbReference type="SAM" id="Phobius"/>
    </source>
</evidence>
<dbReference type="InterPro" id="IPR027951">
    <property type="entry name" value="Nepro_N"/>
</dbReference>
<name>A0A3Q2Z858_HIPCM</name>
<dbReference type="GeneID" id="109512299"/>
<evidence type="ECO:0000313" key="4">
    <source>
        <dbReference type="Ensembl" id="ENSHCOP00000022253.1"/>
    </source>
</evidence>
<feature type="transmembrane region" description="Helical" evidence="2">
    <location>
        <begin position="163"/>
        <end position="181"/>
    </location>
</feature>
<dbReference type="OMA" id="EFVLMKI"/>
<keyword evidence="2" id="KW-0812">Transmembrane</keyword>
<sequence>MEQEPWNKTNVPFPGAVSSVRVIFTSKTGVIVKNLMTENDKVLKVLRSTFLQTEVRILYDLLYNLNNSARGNKTFRVLKQVEQCVNRLKEMKLDVALQSLTDLCPNTIQSGLSVEAGEGDLPSQAALEWQCLKVLGAAQLMSCALKRCRRAFVLSKQHMKREFIVLNMVITSMLSRFWVIFRGILACLSTLYQHLLALRAEVAHARPMPFLTNFTLPVDMADFLDPSDAALLAVKPKSGLHVTAHVAKEKRQKAPVKGNCQGRMKKVKEDLGVAVQRELLLDASATPAQTVRRSPAKKKQQSERKRVFQRHTRLAATFKDMASCLDKMILWCASQKMNQTKRHLTFLRFKCRQMRGAEAAGYNMKKKLPAFKREARRAFCGVRGPGRKPRPSAACRLKKRFWSLRRQFFQSSQMRNNATRRVEPKTRVTPTPANDDWISRTIGRTTAATVHHDSQDDIDDIFASVGL</sequence>
<evidence type="ECO:0000259" key="3">
    <source>
        <dbReference type="Pfam" id="PF14780"/>
    </source>
</evidence>
<feature type="region of interest" description="Disordered" evidence="1">
    <location>
        <begin position="413"/>
        <end position="434"/>
    </location>
</feature>
<dbReference type="Proteomes" id="UP000264820">
    <property type="component" value="Unplaced"/>
</dbReference>
<dbReference type="GeneTree" id="ENSGT00390000007644"/>
<dbReference type="GO" id="GO:0045747">
    <property type="term" value="P:positive regulation of Notch signaling pathway"/>
    <property type="evidence" value="ECO:0007669"/>
    <property type="project" value="TreeGrafter"/>
</dbReference>
<reference evidence="4" key="1">
    <citation type="submission" date="2025-08" db="UniProtKB">
        <authorList>
            <consortium name="Ensembl"/>
        </authorList>
    </citation>
    <scope>IDENTIFICATION</scope>
</reference>
<proteinExistence type="predicted"/>
<dbReference type="Ensembl" id="ENSHCOT00000001552.1">
    <property type="protein sequence ID" value="ENSHCOP00000022253.1"/>
    <property type="gene ID" value="ENSHCOG00000009781.1"/>
</dbReference>
<dbReference type="PANTHER" id="PTHR34761:SF1">
    <property type="entry name" value="NUCLEOLUS AND NEURAL PROGENITOR PROTEIN"/>
    <property type="match status" value="1"/>
</dbReference>
<evidence type="ECO:0000313" key="5">
    <source>
        <dbReference type="Proteomes" id="UP000264820"/>
    </source>
</evidence>
<dbReference type="RefSeq" id="XP_019719468.1">
    <property type="nucleotide sequence ID" value="XM_019863909.1"/>
</dbReference>
<dbReference type="InterPro" id="IPR052835">
    <property type="entry name" value="Nepro"/>
</dbReference>
<dbReference type="KEGG" id="hcq:109512299"/>
<keyword evidence="5" id="KW-1185">Reference proteome</keyword>
<feature type="domain" description="Nucleolus and neural progenitor protein-like N-terminal" evidence="3">
    <location>
        <begin position="6"/>
        <end position="196"/>
    </location>
</feature>
<dbReference type="Pfam" id="PF14780">
    <property type="entry name" value="NEPRO_N"/>
    <property type="match status" value="1"/>
</dbReference>
<dbReference type="STRING" id="109280.ENSHCOP00000022253"/>
<dbReference type="AlphaFoldDB" id="A0A3Q2Z858"/>
<keyword evidence="2" id="KW-1133">Transmembrane helix</keyword>
<keyword evidence="2" id="KW-0472">Membrane</keyword>
<protein>
    <submittedName>
        <fullName evidence="4">Nucleolus and neural progenitor protein</fullName>
    </submittedName>
</protein>
<evidence type="ECO:0000256" key="1">
    <source>
        <dbReference type="SAM" id="MobiDB-lite"/>
    </source>
</evidence>
<accession>A0A3Q2Z858</accession>
<dbReference type="CTD" id="25871"/>